<proteinExistence type="predicted"/>
<keyword evidence="1" id="KW-1133">Transmembrane helix</keyword>
<name>A0A7G9W5V4_ALKCA</name>
<gene>
    <name evidence="2" type="ORF">HYG86_04395</name>
</gene>
<dbReference type="RefSeq" id="WP_213167729.1">
    <property type="nucleotide sequence ID" value="NZ_CP058559.1"/>
</dbReference>
<feature type="transmembrane region" description="Helical" evidence="1">
    <location>
        <begin position="6"/>
        <end position="22"/>
    </location>
</feature>
<keyword evidence="1" id="KW-0472">Membrane</keyword>
<evidence type="ECO:0000313" key="3">
    <source>
        <dbReference type="Proteomes" id="UP000516160"/>
    </source>
</evidence>
<reference evidence="2 3" key="1">
    <citation type="submission" date="2020-07" db="EMBL/GenBank/DDBJ databases">
        <title>Alkalicella. sp. LB2 genome.</title>
        <authorList>
            <person name="Postec A."/>
            <person name="Quemeneur M."/>
        </authorList>
    </citation>
    <scope>NUCLEOTIDE SEQUENCE [LARGE SCALE GENOMIC DNA]</scope>
    <source>
        <strain evidence="2 3">LB2</strain>
    </source>
</reference>
<protein>
    <submittedName>
        <fullName evidence="2">Uncharacterized protein</fullName>
    </submittedName>
</protein>
<evidence type="ECO:0000256" key="1">
    <source>
        <dbReference type="SAM" id="Phobius"/>
    </source>
</evidence>
<keyword evidence="1" id="KW-0812">Transmembrane</keyword>
<dbReference type="AlphaFoldDB" id="A0A7G9W5V4"/>
<keyword evidence="3" id="KW-1185">Reference proteome</keyword>
<dbReference type="Proteomes" id="UP000516160">
    <property type="component" value="Chromosome"/>
</dbReference>
<evidence type="ECO:0000313" key="2">
    <source>
        <dbReference type="EMBL" id="QNO14066.1"/>
    </source>
</evidence>
<dbReference type="KEGG" id="acae:HYG86_04395"/>
<dbReference type="EMBL" id="CP058559">
    <property type="protein sequence ID" value="QNO14066.1"/>
    <property type="molecule type" value="Genomic_DNA"/>
</dbReference>
<sequence>MNPVFFVSFIPIFVLLFVILPQHKKIKGKVATGKIIKKKRRVKMSYEALRKLIGKKCSINTLDQYVEGQVLTLDGNWLEIEVETRKGYKNKIEMVNVEFIEKISIED</sequence>
<accession>A0A7G9W5V4</accession>
<organism evidence="2 3">
    <name type="scientific">Alkalicella caledoniensis</name>
    <dbReference type="NCBI Taxonomy" id="2731377"/>
    <lineage>
        <taxon>Bacteria</taxon>
        <taxon>Bacillati</taxon>
        <taxon>Bacillota</taxon>
        <taxon>Clostridia</taxon>
        <taxon>Eubacteriales</taxon>
        <taxon>Proteinivoracaceae</taxon>
        <taxon>Alkalicella</taxon>
    </lineage>
</organism>